<dbReference type="CDD" id="cd10442">
    <property type="entry name" value="GIY-YIG_PLEs"/>
    <property type="match status" value="1"/>
</dbReference>
<feature type="domain" description="GIY-YIG" evidence="1">
    <location>
        <begin position="520"/>
        <end position="612"/>
    </location>
</feature>
<dbReference type="InterPro" id="IPR000477">
    <property type="entry name" value="RT_dom"/>
</dbReference>
<dbReference type="PROSITE" id="PS50878">
    <property type="entry name" value="RT_POL"/>
    <property type="match status" value="1"/>
</dbReference>
<dbReference type="Pfam" id="PF26215">
    <property type="entry name" value="HTH_animal"/>
    <property type="match status" value="1"/>
</dbReference>
<dbReference type="PANTHER" id="PTHR21301:SF10">
    <property type="entry name" value="REVERSE TRANSCRIPTASE DOMAIN-CONTAINING PROTEIN"/>
    <property type="match status" value="1"/>
</dbReference>
<organism evidence="3">
    <name type="scientific">Ixodes ricinus</name>
    <name type="common">Common tick</name>
    <name type="synonym">Acarus ricinus</name>
    <dbReference type="NCBI Taxonomy" id="34613"/>
    <lineage>
        <taxon>Eukaryota</taxon>
        <taxon>Metazoa</taxon>
        <taxon>Ecdysozoa</taxon>
        <taxon>Arthropoda</taxon>
        <taxon>Chelicerata</taxon>
        <taxon>Arachnida</taxon>
        <taxon>Acari</taxon>
        <taxon>Parasitiformes</taxon>
        <taxon>Ixodida</taxon>
        <taxon>Ixodoidea</taxon>
        <taxon>Ixodidae</taxon>
        <taxon>Ixodinae</taxon>
        <taxon>Ixodes</taxon>
    </lineage>
</organism>
<name>A0A147BWN7_IXORI</name>
<evidence type="ECO:0000313" key="3">
    <source>
        <dbReference type="EMBL" id="JAR95197.1"/>
    </source>
</evidence>
<protein>
    <submittedName>
        <fullName evidence="3">Putative sm1</fullName>
    </submittedName>
</protein>
<sequence length="626" mass="71457">LTKSERASLRSLINRTDITIKPADKGGAIVILSTSEYIQEGSRQLNDSKFYEPLAADPTVHHTKIVTSVLKDLLDEGRITANEHKLMKPVQPSPGRFYMLPKIHKPGNPGRPIISGISTVTEPISGYVDSLIKHVPTSLDSYIKDTTHFLREISNLCFPKNAYLVTLDVSSLYTNIPHDDGIRSLIDMYVLHKQPDTPDGHVVATLARLVLELNTFEFNNKYFRQVSGTAMGTKMAPNYANVFMGKLESQFLSECPVKPPIYKRFIDDIFIVWSHTEEELVDFIDRYNAAHPSIRFTHSYSQTEINFLDVNVKIEESKLATSQYRKPTDRQQYLHYQSDHPHHCKNSIPYSQAHRFKRICSKETDFDASSQNLKSVLEKHMYPPRIIDDAIRKAKQLNRADLISPRPTQSDAERTNLYLTYSMNHPNVNNILSRHYNILEQSERLKRAFPSAPGVVHRRSCNLKDTLVNSRINSLPPPNECMPCMHPGCLICKQMQHTNTARSTHSQFSIKIKGHLTCASSNVVYLFECTVCKMQYIGQTRTAFRLRFNNHKSHAINLPTLPLSKHLALSKHSFDKLSVTLLESGFKSNREREQRESYLIYRFNTIKQGINESPGTLASIKMLSDE</sequence>
<evidence type="ECO:0000259" key="1">
    <source>
        <dbReference type="PROSITE" id="PS50164"/>
    </source>
</evidence>
<dbReference type="EMBL" id="GEGO01000207">
    <property type="protein sequence ID" value="JAR95197.1"/>
    <property type="molecule type" value="Transcribed_RNA"/>
</dbReference>
<feature type="domain" description="Reverse transcriptase" evidence="2">
    <location>
        <begin position="81"/>
        <end position="338"/>
    </location>
</feature>
<feature type="non-terminal residue" evidence="3">
    <location>
        <position position="1"/>
    </location>
</feature>
<reference evidence="3" key="1">
    <citation type="journal article" date="2018" name="PLoS Negl. Trop. Dis.">
        <title>Sialome diversity of ticks revealed by RNAseq of single tick salivary glands.</title>
        <authorList>
            <person name="Perner J."/>
            <person name="Kropackova S."/>
            <person name="Kopacek P."/>
            <person name="Ribeiro J.M."/>
        </authorList>
    </citation>
    <scope>NUCLEOTIDE SEQUENCE</scope>
    <source>
        <strain evidence="3">Siblings of single egg batch collected in Ceske Budejovice</strain>
        <tissue evidence="3">Salivary glands</tissue>
    </source>
</reference>
<dbReference type="SUPFAM" id="SSF82771">
    <property type="entry name" value="GIY-YIG endonuclease"/>
    <property type="match status" value="1"/>
</dbReference>
<dbReference type="PROSITE" id="PS50164">
    <property type="entry name" value="GIY_YIG"/>
    <property type="match status" value="1"/>
</dbReference>
<dbReference type="AlphaFoldDB" id="A0A147BWN7"/>
<dbReference type="InterPro" id="IPR058912">
    <property type="entry name" value="HTH_animal"/>
</dbReference>
<evidence type="ECO:0000259" key="2">
    <source>
        <dbReference type="PROSITE" id="PS50878"/>
    </source>
</evidence>
<dbReference type="InterPro" id="IPR000305">
    <property type="entry name" value="GIY-YIG_endonuc"/>
</dbReference>
<dbReference type="Gene3D" id="3.40.1440.10">
    <property type="entry name" value="GIY-YIG endonuclease"/>
    <property type="match status" value="1"/>
</dbReference>
<dbReference type="Pfam" id="PF00078">
    <property type="entry name" value="RVT_1"/>
    <property type="match status" value="1"/>
</dbReference>
<proteinExistence type="predicted"/>
<dbReference type="PANTHER" id="PTHR21301">
    <property type="entry name" value="REVERSE TRANSCRIPTASE"/>
    <property type="match status" value="1"/>
</dbReference>
<accession>A0A147BWN7</accession>
<dbReference type="InterPro" id="IPR035901">
    <property type="entry name" value="GIY-YIG_endonuc_sf"/>
</dbReference>